<organism evidence="2 3">
    <name type="scientific">Takifugu rubripes</name>
    <name type="common">Japanese pufferfish</name>
    <name type="synonym">Fugu rubripes</name>
    <dbReference type="NCBI Taxonomy" id="31033"/>
    <lineage>
        <taxon>Eukaryota</taxon>
        <taxon>Metazoa</taxon>
        <taxon>Chordata</taxon>
        <taxon>Craniata</taxon>
        <taxon>Vertebrata</taxon>
        <taxon>Euteleostomi</taxon>
        <taxon>Actinopterygii</taxon>
        <taxon>Neopterygii</taxon>
        <taxon>Teleostei</taxon>
        <taxon>Neoteleostei</taxon>
        <taxon>Acanthomorphata</taxon>
        <taxon>Eupercaria</taxon>
        <taxon>Tetraodontiformes</taxon>
        <taxon>Tetradontoidea</taxon>
        <taxon>Tetraodontidae</taxon>
        <taxon>Takifugu</taxon>
    </lineage>
</organism>
<reference evidence="2" key="2">
    <citation type="submission" date="2025-08" db="UniProtKB">
        <authorList>
            <consortium name="Ensembl"/>
        </authorList>
    </citation>
    <scope>IDENTIFICATION</scope>
</reference>
<name>A0A674NMS1_TAKRU</name>
<dbReference type="InParanoid" id="A0A674NMS1"/>
<evidence type="ECO:0000313" key="2">
    <source>
        <dbReference type="Ensembl" id="ENSTRUP00000074870.1"/>
    </source>
</evidence>
<evidence type="ECO:0000313" key="3">
    <source>
        <dbReference type="Proteomes" id="UP000005226"/>
    </source>
</evidence>
<protein>
    <submittedName>
        <fullName evidence="2">Uncharacterized protein</fullName>
    </submittedName>
</protein>
<proteinExistence type="predicted"/>
<evidence type="ECO:0000256" key="1">
    <source>
        <dbReference type="SAM" id="MobiDB-lite"/>
    </source>
</evidence>
<dbReference type="AlphaFoldDB" id="A0A674NMS1"/>
<dbReference type="Proteomes" id="UP000005226">
    <property type="component" value="Chromosome 4"/>
</dbReference>
<keyword evidence="3" id="KW-1185">Reference proteome</keyword>
<feature type="region of interest" description="Disordered" evidence="1">
    <location>
        <begin position="25"/>
        <end position="57"/>
    </location>
</feature>
<reference evidence="2 3" key="1">
    <citation type="journal article" date="2011" name="Genome Biol. Evol.">
        <title>Integration of the genetic map and genome assembly of fugu facilitates insights into distinct features of genome evolution in teleosts and mammals.</title>
        <authorList>
            <person name="Kai W."/>
            <person name="Kikuchi K."/>
            <person name="Tohari S."/>
            <person name="Chew A.K."/>
            <person name="Tay A."/>
            <person name="Fujiwara A."/>
            <person name="Hosoya S."/>
            <person name="Suetake H."/>
            <person name="Naruse K."/>
            <person name="Brenner S."/>
            <person name="Suzuki Y."/>
            <person name="Venkatesh B."/>
        </authorList>
    </citation>
    <scope>NUCLEOTIDE SEQUENCE [LARGE SCALE GENOMIC DNA]</scope>
</reference>
<dbReference type="Ensembl" id="ENSTRUT00000079013.1">
    <property type="protein sequence ID" value="ENSTRUP00000074870.1"/>
    <property type="gene ID" value="ENSTRUG00000027403.1"/>
</dbReference>
<sequence>MTAAPFCTTAAAGCSSRVLCLSSGYRGQKGERGQPGLGLPGDPGDMGPPGKGSRVPT</sequence>
<accession>A0A674NMS1</accession>
<reference evidence="2" key="3">
    <citation type="submission" date="2025-09" db="UniProtKB">
        <authorList>
            <consortium name="Ensembl"/>
        </authorList>
    </citation>
    <scope>IDENTIFICATION</scope>
</reference>